<feature type="compositionally biased region" description="Basic and acidic residues" evidence="1">
    <location>
        <begin position="220"/>
        <end position="236"/>
    </location>
</feature>
<dbReference type="GO" id="GO:0043123">
    <property type="term" value="P:positive regulation of canonical NF-kappaB signal transduction"/>
    <property type="evidence" value="ECO:0007669"/>
    <property type="project" value="InterPro"/>
</dbReference>
<dbReference type="PANTHER" id="PTHR33767:SF2">
    <property type="entry name" value="LEUCINE RICH ADAPTOR PROTEIN 1"/>
    <property type="match status" value="1"/>
</dbReference>
<keyword evidence="3" id="KW-1185">Reference proteome</keyword>
<dbReference type="GeneTree" id="ENSGT00530000063790"/>
<dbReference type="PANTHER" id="PTHR33767">
    <property type="entry name" value="LEUCINE RICH ADAPTOR PROTEIN 1-LIKE"/>
    <property type="match status" value="1"/>
</dbReference>
<name>A0A8C9MI74_SERCA</name>
<dbReference type="AlphaFoldDB" id="A0A8C9MI74"/>
<protein>
    <submittedName>
        <fullName evidence="2">Leucine rich adaptor protein 1</fullName>
    </submittedName>
</protein>
<dbReference type="Ensembl" id="ENSSCAT00000004398.1">
    <property type="protein sequence ID" value="ENSSCAP00000003782.1"/>
    <property type="gene ID" value="ENSSCAG00000003134.1"/>
</dbReference>
<dbReference type="GO" id="GO:0001819">
    <property type="term" value="P:positive regulation of cytokine production"/>
    <property type="evidence" value="ECO:0007669"/>
    <property type="project" value="TreeGrafter"/>
</dbReference>
<feature type="compositionally biased region" description="Basic and acidic residues" evidence="1">
    <location>
        <begin position="269"/>
        <end position="285"/>
    </location>
</feature>
<dbReference type="Pfam" id="PF14854">
    <property type="entry name" value="LURAP"/>
    <property type="match status" value="1"/>
</dbReference>
<sequence length="329" mass="36168">MEWASPAVCARGPWWRDILPTNTPCPLSGCSQPDTGSSTGPGPAGASYFQHPWAGELCQREAGRPAGSKLRGLGGMWSPGRAGDRPWVTSTPLCCLSPPQAYLRAVDVKILQQLVVVNEGIEAVKWLLEERSTLTSRCSSLASSQYSLVESQEASRRGSWDSLQDPNDRLDSISVGSYLDTLADDMDEYSHNAAENAAASASGRALARAEQDWVRIDLERGPAKQEKDTEEHEWPHVDLSPPGMPQDHWLAKEPQVANGYLGQQSPSLEPDRDTKSPPGARERLGKGNPDGKAWKAEADLENCKLNSKLHLEYDAHWRWLQSQDDVTFL</sequence>
<evidence type="ECO:0000313" key="2">
    <source>
        <dbReference type="Ensembl" id="ENSSCAP00000003782.1"/>
    </source>
</evidence>
<proteinExistence type="predicted"/>
<reference evidence="2" key="1">
    <citation type="submission" date="2025-08" db="UniProtKB">
        <authorList>
            <consortium name="Ensembl"/>
        </authorList>
    </citation>
    <scope>IDENTIFICATION</scope>
</reference>
<dbReference type="InterPro" id="IPR037443">
    <property type="entry name" value="LURAP1"/>
</dbReference>
<dbReference type="OMA" id="TEEHEWP"/>
<accession>A0A8C9MI74</accession>
<organism evidence="2 3">
    <name type="scientific">Serinus canaria</name>
    <name type="common">Island canary</name>
    <name type="synonym">Fringilla canaria</name>
    <dbReference type="NCBI Taxonomy" id="9135"/>
    <lineage>
        <taxon>Eukaryota</taxon>
        <taxon>Metazoa</taxon>
        <taxon>Chordata</taxon>
        <taxon>Craniata</taxon>
        <taxon>Vertebrata</taxon>
        <taxon>Euteleostomi</taxon>
        <taxon>Archelosauria</taxon>
        <taxon>Archosauria</taxon>
        <taxon>Dinosauria</taxon>
        <taxon>Saurischia</taxon>
        <taxon>Theropoda</taxon>
        <taxon>Coelurosauria</taxon>
        <taxon>Aves</taxon>
        <taxon>Neognathae</taxon>
        <taxon>Neoaves</taxon>
        <taxon>Telluraves</taxon>
        <taxon>Australaves</taxon>
        <taxon>Passeriformes</taxon>
        <taxon>Passeroidea</taxon>
        <taxon>Fringillidae</taxon>
        <taxon>Carduelinae</taxon>
        <taxon>Serinus</taxon>
    </lineage>
</organism>
<dbReference type="InterPro" id="IPR039499">
    <property type="entry name" value="LURA1/LRA25"/>
</dbReference>
<feature type="region of interest" description="Disordered" evidence="1">
    <location>
        <begin position="220"/>
        <end position="293"/>
    </location>
</feature>
<reference evidence="2" key="2">
    <citation type="submission" date="2025-09" db="UniProtKB">
        <authorList>
            <consortium name="Ensembl"/>
        </authorList>
    </citation>
    <scope>IDENTIFICATION</scope>
</reference>
<evidence type="ECO:0000313" key="3">
    <source>
        <dbReference type="Proteomes" id="UP000694409"/>
    </source>
</evidence>
<evidence type="ECO:0000256" key="1">
    <source>
        <dbReference type="SAM" id="MobiDB-lite"/>
    </source>
</evidence>
<gene>
    <name evidence="2" type="primary">LURAP1</name>
</gene>
<dbReference type="Proteomes" id="UP000694409">
    <property type="component" value="Unassembled WGS sequence"/>
</dbReference>